<sequence>MPVWQCEAVGSERNMIWIAVVLLGGVEHGRGYARRKGAAKEQAAEMAYWYLV</sequence>
<gene>
    <name evidence="2" type="ORF">OBBRIDRAFT_840343</name>
</gene>
<dbReference type="OrthoDB" id="2779329at2759"/>
<dbReference type="Gene3D" id="3.30.160.20">
    <property type="match status" value="1"/>
</dbReference>
<dbReference type="AlphaFoldDB" id="A0A8E2AN22"/>
<dbReference type="Proteomes" id="UP000250043">
    <property type="component" value="Unassembled WGS sequence"/>
</dbReference>
<feature type="domain" description="DRBM" evidence="1">
    <location>
        <begin position="9"/>
        <end position="48"/>
    </location>
</feature>
<dbReference type="InterPro" id="IPR014720">
    <property type="entry name" value="dsRBD_dom"/>
</dbReference>
<dbReference type="EMBL" id="KV722913">
    <property type="protein sequence ID" value="OCH83632.1"/>
    <property type="molecule type" value="Genomic_DNA"/>
</dbReference>
<reference evidence="2 3" key="1">
    <citation type="submission" date="2016-07" db="EMBL/GenBank/DDBJ databases">
        <title>Draft genome of the white-rot fungus Obba rivulosa 3A-2.</title>
        <authorList>
            <consortium name="DOE Joint Genome Institute"/>
            <person name="Miettinen O."/>
            <person name="Riley R."/>
            <person name="Acob R."/>
            <person name="Barry K."/>
            <person name="Cullen D."/>
            <person name="De Vries R."/>
            <person name="Hainaut M."/>
            <person name="Hatakka A."/>
            <person name="Henrissat B."/>
            <person name="Hilden K."/>
            <person name="Kuo R."/>
            <person name="Labutti K."/>
            <person name="Lipzen A."/>
            <person name="Makela M.R."/>
            <person name="Sandor L."/>
            <person name="Spatafora J.W."/>
            <person name="Grigoriev I.V."/>
            <person name="Hibbett D.S."/>
        </authorList>
    </citation>
    <scope>NUCLEOTIDE SEQUENCE [LARGE SCALE GENOMIC DNA]</scope>
    <source>
        <strain evidence="2 3">3A-2</strain>
    </source>
</reference>
<accession>A0A8E2AN22</accession>
<name>A0A8E2AN22_9APHY</name>
<proteinExistence type="predicted"/>
<evidence type="ECO:0000313" key="2">
    <source>
        <dbReference type="EMBL" id="OCH83632.1"/>
    </source>
</evidence>
<evidence type="ECO:0000313" key="3">
    <source>
        <dbReference type="Proteomes" id="UP000250043"/>
    </source>
</evidence>
<dbReference type="Pfam" id="PF00035">
    <property type="entry name" value="dsrm"/>
    <property type="match status" value="1"/>
</dbReference>
<keyword evidence="3" id="KW-1185">Reference proteome</keyword>
<dbReference type="CDD" id="cd00048">
    <property type="entry name" value="DSRM_SF"/>
    <property type="match status" value="1"/>
</dbReference>
<organism evidence="2 3">
    <name type="scientific">Obba rivulosa</name>
    <dbReference type="NCBI Taxonomy" id="1052685"/>
    <lineage>
        <taxon>Eukaryota</taxon>
        <taxon>Fungi</taxon>
        <taxon>Dikarya</taxon>
        <taxon>Basidiomycota</taxon>
        <taxon>Agaricomycotina</taxon>
        <taxon>Agaricomycetes</taxon>
        <taxon>Polyporales</taxon>
        <taxon>Gelatoporiaceae</taxon>
        <taxon>Obba</taxon>
    </lineage>
</organism>
<protein>
    <recommendedName>
        <fullName evidence="1">DRBM domain-containing protein</fullName>
    </recommendedName>
</protein>
<evidence type="ECO:0000259" key="1">
    <source>
        <dbReference type="Pfam" id="PF00035"/>
    </source>
</evidence>
<dbReference type="SUPFAM" id="SSF54768">
    <property type="entry name" value="dsRNA-binding domain-like"/>
    <property type="match status" value="1"/>
</dbReference>